<gene>
    <name evidence="2" type="ORF">HDG41_004289</name>
</gene>
<reference evidence="2 3" key="1">
    <citation type="submission" date="2020-08" db="EMBL/GenBank/DDBJ databases">
        <title>Genomic Encyclopedia of Type Strains, Phase IV (KMG-V): Genome sequencing to study the core and pangenomes of soil and plant-associated prokaryotes.</title>
        <authorList>
            <person name="Whitman W."/>
        </authorList>
    </citation>
    <scope>NUCLEOTIDE SEQUENCE [LARGE SCALE GENOMIC DNA]</scope>
    <source>
        <strain evidence="2 3">JPY162</strain>
    </source>
</reference>
<organism evidence="2 3">
    <name type="scientific">Paraburkholderia youngii</name>
    <dbReference type="NCBI Taxonomy" id="2782701"/>
    <lineage>
        <taxon>Bacteria</taxon>
        <taxon>Pseudomonadati</taxon>
        <taxon>Pseudomonadota</taxon>
        <taxon>Betaproteobacteria</taxon>
        <taxon>Burkholderiales</taxon>
        <taxon>Burkholderiaceae</taxon>
        <taxon>Paraburkholderia</taxon>
    </lineage>
</organism>
<dbReference type="Gene3D" id="1.25.40.590">
    <property type="entry name" value="Type IV / VI secretion system, DotU"/>
    <property type="match status" value="1"/>
</dbReference>
<dbReference type="AlphaFoldDB" id="A0A7W8L8R2"/>
<sequence>MMFDSTVALMRATALHAALLSDGAQMPAVPFWRARCSTLIETLQQQMQDRNFPPTDIQEVSLAQCVLLDELTLHALPSNQHEEWLRDPLQRRFHGVRDGTALVWERIETVVDGGGRDLAGLEFYSMLLGLGFDGGRRDANAYLERARSELNWHRSDTAVLSTPDAPKTAMTPSHSIRPADISRIALSRRTAGVLIAGAIAVASLWTALDVSLDVAISDLPESSSPQSTQ</sequence>
<evidence type="ECO:0000313" key="3">
    <source>
        <dbReference type="Proteomes" id="UP000592820"/>
    </source>
</evidence>
<dbReference type="Pfam" id="PF09850">
    <property type="entry name" value="DotU"/>
    <property type="match status" value="1"/>
</dbReference>
<dbReference type="PANTHER" id="PTHR38033">
    <property type="entry name" value="MEMBRANE PROTEIN-RELATED"/>
    <property type="match status" value="1"/>
</dbReference>
<dbReference type="Proteomes" id="UP000592820">
    <property type="component" value="Unassembled WGS sequence"/>
</dbReference>
<dbReference type="RefSeq" id="WP_184227030.1">
    <property type="nucleotide sequence ID" value="NZ_JACHDE010000007.1"/>
</dbReference>
<comment type="caution">
    <text evidence="2">The sequence shown here is derived from an EMBL/GenBank/DDBJ whole genome shotgun (WGS) entry which is preliminary data.</text>
</comment>
<dbReference type="InterPro" id="IPR017732">
    <property type="entry name" value="T4/T6SS_DotU"/>
</dbReference>
<dbReference type="EMBL" id="JACHDE010000007">
    <property type="protein sequence ID" value="MBB5402203.1"/>
    <property type="molecule type" value="Genomic_DNA"/>
</dbReference>
<evidence type="ECO:0000259" key="1">
    <source>
        <dbReference type="Pfam" id="PF09850"/>
    </source>
</evidence>
<feature type="domain" description="Type IV / VI secretion system DotU" evidence="1">
    <location>
        <begin position="8"/>
        <end position="204"/>
    </location>
</feature>
<proteinExistence type="predicted"/>
<protein>
    <submittedName>
        <fullName evidence="2">Type VI secretion system protein ImpK</fullName>
    </submittedName>
</protein>
<accession>A0A7W8L8R2</accession>
<dbReference type="InterPro" id="IPR038522">
    <property type="entry name" value="T4/T6SS_DotU_sf"/>
</dbReference>
<name>A0A7W8L8R2_9BURK</name>
<dbReference type="PANTHER" id="PTHR38033:SF1">
    <property type="entry name" value="DOTU FAMILY TYPE IV_VI SECRETION SYSTEM PROTEIN"/>
    <property type="match status" value="1"/>
</dbReference>
<evidence type="ECO:0000313" key="2">
    <source>
        <dbReference type="EMBL" id="MBB5402203.1"/>
    </source>
</evidence>